<dbReference type="GO" id="GO:0046872">
    <property type="term" value="F:metal ion binding"/>
    <property type="evidence" value="ECO:0007669"/>
    <property type="project" value="UniProtKB-KW"/>
</dbReference>
<keyword evidence="4 6" id="KW-0460">Magnesium</keyword>
<comment type="cofactor">
    <cofactor evidence="1 6">
        <name>Mg(2+)</name>
        <dbReference type="ChEBI" id="CHEBI:18420"/>
    </cofactor>
</comment>
<dbReference type="EMBL" id="BPQB01000049">
    <property type="protein sequence ID" value="GJE95496.1"/>
    <property type="molecule type" value="Genomic_DNA"/>
</dbReference>
<evidence type="ECO:0000256" key="1">
    <source>
        <dbReference type="ARBA" id="ARBA00001946"/>
    </source>
</evidence>
<feature type="binding site" evidence="6">
    <location>
        <position position="13"/>
    </location>
    <ligand>
        <name>Mg(2+)</name>
        <dbReference type="ChEBI" id="CHEBI:18420"/>
    </ligand>
</feature>
<protein>
    <submittedName>
        <fullName evidence="7">Phosphatase phospho-type</fullName>
    </submittedName>
</protein>
<dbReference type="Gene3D" id="3.40.50.1000">
    <property type="entry name" value="HAD superfamily/HAD-like"/>
    <property type="match status" value="1"/>
</dbReference>
<dbReference type="Proteomes" id="UP000703269">
    <property type="component" value="Unassembled WGS sequence"/>
</dbReference>
<evidence type="ECO:0000256" key="3">
    <source>
        <dbReference type="ARBA" id="ARBA00022801"/>
    </source>
</evidence>
<dbReference type="AlphaFoldDB" id="A0A9P3GIC9"/>
<keyword evidence="3" id="KW-0378">Hydrolase</keyword>
<dbReference type="OrthoDB" id="10267182at2759"/>
<evidence type="ECO:0000313" key="7">
    <source>
        <dbReference type="EMBL" id="GJE95496.1"/>
    </source>
</evidence>
<name>A0A9P3GIC9_9APHY</name>
<keyword evidence="2 6" id="KW-0479">Metal-binding</keyword>
<dbReference type="PANTHER" id="PTHR20889:SF12">
    <property type="entry name" value="LP01149P"/>
    <property type="match status" value="1"/>
</dbReference>
<dbReference type="InterPro" id="IPR006384">
    <property type="entry name" value="HAD_hydro_PyrdxlP_Pase-like"/>
</dbReference>
<dbReference type="Pfam" id="PF06888">
    <property type="entry name" value="Put_Phosphatase"/>
    <property type="match status" value="1"/>
</dbReference>
<dbReference type="NCBIfam" id="TIGR01488">
    <property type="entry name" value="HAD-SF-IB"/>
    <property type="match status" value="1"/>
</dbReference>
<evidence type="ECO:0000256" key="4">
    <source>
        <dbReference type="ARBA" id="ARBA00022842"/>
    </source>
</evidence>
<organism evidence="7 8">
    <name type="scientific">Phanerochaete sordida</name>
    <dbReference type="NCBI Taxonomy" id="48140"/>
    <lineage>
        <taxon>Eukaryota</taxon>
        <taxon>Fungi</taxon>
        <taxon>Dikarya</taxon>
        <taxon>Basidiomycota</taxon>
        <taxon>Agaricomycotina</taxon>
        <taxon>Agaricomycetes</taxon>
        <taxon>Polyporales</taxon>
        <taxon>Phanerochaetaceae</taxon>
        <taxon>Phanerochaete</taxon>
    </lineage>
</organism>
<feature type="binding site" evidence="6">
    <location>
        <position position="187"/>
    </location>
    <ligand>
        <name>Mg(2+)</name>
        <dbReference type="ChEBI" id="CHEBI:18420"/>
    </ligand>
</feature>
<feature type="active site" description="Proton donor" evidence="5">
    <location>
        <position position="15"/>
    </location>
</feature>
<dbReference type="InterPro" id="IPR023214">
    <property type="entry name" value="HAD_sf"/>
</dbReference>
<gene>
    <name evidence="7" type="ORF">PsYK624_116810</name>
</gene>
<evidence type="ECO:0000256" key="2">
    <source>
        <dbReference type="ARBA" id="ARBA00022723"/>
    </source>
</evidence>
<evidence type="ECO:0000256" key="5">
    <source>
        <dbReference type="PIRSR" id="PIRSR031051-1"/>
    </source>
</evidence>
<feature type="binding site" evidence="6">
    <location>
        <position position="15"/>
    </location>
    <ligand>
        <name>Mg(2+)</name>
        <dbReference type="ChEBI" id="CHEBI:18420"/>
    </ligand>
</feature>
<accession>A0A9P3GIC9</accession>
<keyword evidence="8" id="KW-1185">Reference proteome</keyword>
<dbReference type="InterPro" id="IPR016965">
    <property type="entry name" value="Pase_PHOSPHO-typ"/>
</dbReference>
<evidence type="ECO:0000313" key="8">
    <source>
        <dbReference type="Proteomes" id="UP000703269"/>
    </source>
</evidence>
<proteinExistence type="predicted"/>
<dbReference type="GO" id="GO:0016791">
    <property type="term" value="F:phosphatase activity"/>
    <property type="evidence" value="ECO:0007669"/>
    <property type="project" value="InterPro"/>
</dbReference>
<comment type="caution">
    <text evidence="7">The sequence shown here is derived from an EMBL/GenBank/DDBJ whole genome shotgun (WGS) entry which is preliminary data.</text>
</comment>
<evidence type="ECO:0000256" key="6">
    <source>
        <dbReference type="PIRSR" id="PIRSR031051-3"/>
    </source>
</evidence>
<sequence length="245" mass="27995">MDPRTERQLVVFDFDWSLADQDSDRWIFEVLAPDLRRKMKNLKDEVQWTDLVAQSLQEYHARGGTREEIEGALKIMPFHPAMKRAVLKAKEQANPKTTFLCLSNANEVFISTILKERGLETLFDEVITNPAEWDPSGLLKLRRRVDPAGPQHGCRVGCSPNMCKGEELDAFLARHQPAFDRVVYIGDGSNDFCPILRLRSEDAVLCRTYRGLQKRIEKDGAGAGLKCQVHYWSGAWEVEELFSKL</sequence>
<dbReference type="PIRSF" id="PIRSF031051">
    <property type="entry name" value="PyrdxlP_Pase_PHOSPHO2"/>
    <property type="match status" value="1"/>
</dbReference>
<dbReference type="PANTHER" id="PTHR20889">
    <property type="entry name" value="PHOSPHATASE, ORPHAN 1, 2"/>
    <property type="match status" value="1"/>
</dbReference>
<reference evidence="7 8" key="1">
    <citation type="submission" date="2021-08" db="EMBL/GenBank/DDBJ databases">
        <title>Draft Genome Sequence of Phanerochaete sordida strain YK-624.</title>
        <authorList>
            <person name="Mori T."/>
            <person name="Dohra H."/>
            <person name="Suzuki T."/>
            <person name="Kawagishi H."/>
            <person name="Hirai H."/>
        </authorList>
    </citation>
    <scope>NUCLEOTIDE SEQUENCE [LARGE SCALE GENOMIC DNA]</scope>
    <source>
        <strain evidence="7 8">YK-624</strain>
    </source>
</reference>
<dbReference type="InterPro" id="IPR036412">
    <property type="entry name" value="HAD-like_sf"/>
</dbReference>
<dbReference type="NCBIfam" id="TIGR01489">
    <property type="entry name" value="DKMTPPase-SF"/>
    <property type="match status" value="1"/>
</dbReference>
<feature type="active site" description="Nucleophile" evidence="5">
    <location>
        <position position="13"/>
    </location>
</feature>
<dbReference type="SUPFAM" id="SSF56784">
    <property type="entry name" value="HAD-like"/>
    <property type="match status" value="1"/>
</dbReference>